<evidence type="ECO:0000313" key="3">
    <source>
        <dbReference type="Proteomes" id="UP001604336"/>
    </source>
</evidence>
<dbReference type="Proteomes" id="UP001604336">
    <property type="component" value="Unassembled WGS sequence"/>
</dbReference>
<name>A0ABD1V867_9LAMI</name>
<keyword evidence="3" id="KW-1185">Reference proteome</keyword>
<feature type="compositionally biased region" description="Polar residues" evidence="1">
    <location>
        <begin position="132"/>
        <end position="146"/>
    </location>
</feature>
<dbReference type="PANTHER" id="PTHR34207">
    <property type="entry name" value="PROTEIN BIC1"/>
    <property type="match status" value="1"/>
</dbReference>
<dbReference type="PANTHER" id="PTHR34207:SF2">
    <property type="entry name" value="PROTEIN BIC1"/>
    <property type="match status" value="1"/>
</dbReference>
<evidence type="ECO:0000313" key="2">
    <source>
        <dbReference type="EMBL" id="KAL2533535.1"/>
    </source>
</evidence>
<comment type="caution">
    <text evidence="2">The sequence shown here is derived from an EMBL/GenBank/DDBJ whole genome shotgun (WGS) entry which is preliminary data.</text>
</comment>
<evidence type="ECO:0008006" key="4">
    <source>
        <dbReference type="Google" id="ProtNLM"/>
    </source>
</evidence>
<gene>
    <name evidence="2" type="ORF">Adt_06886</name>
</gene>
<proteinExistence type="predicted"/>
<protein>
    <recommendedName>
        <fullName evidence="4">Protein BIC1</fullName>
    </recommendedName>
</protein>
<dbReference type="EMBL" id="JBFOLK010000002">
    <property type="protein sequence ID" value="KAL2533535.1"/>
    <property type="molecule type" value="Genomic_DNA"/>
</dbReference>
<accession>A0ABD1V867</accession>
<dbReference type="AlphaFoldDB" id="A0ABD1V867"/>
<feature type="region of interest" description="Disordered" evidence="1">
    <location>
        <begin position="127"/>
        <end position="146"/>
    </location>
</feature>
<feature type="compositionally biased region" description="Polar residues" evidence="1">
    <location>
        <begin position="30"/>
        <end position="57"/>
    </location>
</feature>
<dbReference type="InterPro" id="IPR040374">
    <property type="entry name" value="BIC"/>
</dbReference>
<evidence type="ECO:0000256" key="1">
    <source>
        <dbReference type="SAM" id="MobiDB-lite"/>
    </source>
</evidence>
<dbReference type="CDD" id="cd22645">
    <property type="entry name" value="BIC1_CID"/>
    <property type="match status" value="1"/>
</dbReference>
<reference evidence="3" key="1">
    <citation type="submission" date="2024-07" db="EMBL/GenBank/DDBJ databases">
        <title>Two chromosome-level genome assemblies of Korean endemic species Abeliophyllum distichum and Forsythia ovata (Oleaceae).</title>
        <authorList>
            <person name="Jang H."/>
        </authorList>
    </citation>
    <scope>NUCLEOTIDE SEQUENCE [LARGE SCALE GENOMIC DNA]</scope>
</reference>
<organism evidence="2 3">
    <name type="scientific">Abeliophyllum distichum</name>
    <dbReference type="NCBI Taxonomy" id="126358"/>
    <lineage>
        <taxon>Eukaryota</taxon>
        <taxon>Viridiplantae</taxon>
        <taxon>Streptophyta</taxon>
        <taxon>Embryophyta</taxon>
        <taxon>Tracheophyta</taxon>
        <taxon>Spermatophyta</taxon>
        <taxon>Magnoliopsida</taxon>
        <taxon>eudicotyledons</taxon>
        <taxon>Gunneridae</taxon>
        <taxon>Pentapetalae</taxon>
        <taxon>asterids</taxon>
        <taxon>lamiids</taxon>
        <taxon>Lamiales</taxon>
        <taxon>Oleaceae</taxon>
        <taxon>Forsythieae</taxon>
        <taxon>Abeliophyllum</taxon>
    </lineage>
</organism>
<sequence length="146" mass="16558">MTHQNSNEFSESEFKIIHQPAAGNNIPIESESSLLENQDQTCLKQSNENEASSTVDNPCTKIEEEEEEEEEKSGRERLKRHRVEIAGRVWIPDTWGQENLLKDWTDCSAFDASLVNKNIMSARASLVEQGRRANSSSTTSFRIQNS</sequence>
<feature type="region of interest" description="Disordered" evidence="1">
    <location>
        <begin position="1"/>
        <end position="77"/>
    </location>
</feature>